<evidence type="ECO:0000313" key="3">
    <source>
        <dbReference type="Proteomes" id="UP001642483"/>
    </source>
</evidence>
<feature type="region of interest" description="Disordered" evidence="1">
    <location>
        <begin position="1"/>
        <end position="35"/>
    </location>
</feature>
<feature type="compositionally biased region" description="Polar residues" evidence="1">
    <location>
        <begin position="1"/>
        <end position="20"/>
    </location>
</feature>
<dbReference type="Proteomes" id="UP001642483">
    <property type="component" value="Unassembled WGS sequence"/>
</dbReference>
<keyword evidence="3" id="KW-1185">Reference proteome</keyword>
<proteinExistence type="predicted"/>
<protein>
    <submittedName>
        <fullName evidence="2">Uncharacterized protein</fullName>
    </submittedName>
</protein>
<sequence>MASQLIAKNNQNLKTFSRSSEQSDVKPEKKKRIRPKKKCLRRVIKEIDRRNALDPAEVNRVKKNPLFHKAALTTQLWENDPGAEVRRAHG</sequence>
<accession>A0ABP0EUG8</accession>
<gene>
    <name evidence="2" type="ORF">CVLEPA_LOCUS32</name>
</gene>
<evidence type="ECO:0000313" key="2">
    <source>
        <dbReference type="EMBL" id="CAK8671003.1"/>
    </source>
</evidence>
<dbReference type="EMBL" id="CAWYQH010000001">
    <property type="protein sequence ID" value="CAK8671003.1"/>
    <property type="molecule type" value="Genomic_DNA"/>
</dbReference>
<organism evidence="2 3">
    <name type="scientific">Clavelina lepadiformis</name>
    <name type="common">Light-bulb sea squirt</name>
    <name type="synonym">Ascidia lepadiformis</name>
    <dbReference type="NCBI Taxonomy" id="159417"/>
    <lineage>
        <taxon>Eukaryota</taxon>
        <taxon>Metazoa</taxon>
        <taxon>Chordata</taxon>
        <taxon>Tunicata</taxon>
        <taxon>Ascidiacea</taxon>
        <taxon>Aplousobranchia</taxon>
        <taxon>Clavelinidae</taxon>
        <taxon>Clavelina</taxon>
    </lineage>
</organism>
<evidence type="ECO:0000256" key="1">
    <source>
        <dbReference type="SAM" id="MobiDB-lite"/>
    </source>
</evidence>
<comment type="caution">
    <text evidence="2">The sequence shown here is derived from an EMBL/GenBank/DDBJ whole genome shotgun (WGS) entry which is preliminary data.</text>
</comment>
<reference evidence="2 3" key="1">
    <citation type="submission" date="2024-02" db="EMBL/GenBank/DDBJ databases">
        <authorList>
            <person name="Daric V."/>
            <person name="Darras S."/>
        </authorList>
    </citation>
    <scope>NUCLEOTIDE SEQUENCE [LARGE SCALE GENOMIC DNA]</scope>
</reference>
<name>A0ABP0EUG8_CLALP</name>